<dbReference type="Proteomes" id="UP000274131">
    <property type="component" value="Unassembled WGS sequence"/>
</dbReference>
<feature type="compositionally biased region" description="Basic and acidic residues" evidence="1">
    <location>
        <begin position="157"/>
        <end position="171"/>
    </location>
</feature>
<dbReference type="OrthoDB" id="10067079at2759"/>
<feature type="region of interest" description="Disordered" evidence="1">
    <location>
        <begin position="32"/>
        <end position="54"/>
    </location>
</feature>
<dbReference type="InterPro" id="IPR009548">
    <property type="entry name" value="Prkrip1"/>
</dbReference>
<feature type="region of interest" description="Disordered" evidence="1">
    <location>
        <begin position="91"/>
        <end position="209"/>
    </location>
</feature>
<evidence type="ECO:0000313" key="2">
    <source>
        <dbReference type="EMBL" id="VDD91408.1"/>
    </source>
</evidence>
<dbReference type="AlphaFoldDB" id="A0A0N4V8B5"/>
<dbReference type="EMBL" id="UXUI01008399">
    <property type="protein sequence ID" value="VDD91408.1"/>
    <property type="molecule type" value="Genomic_DNA"/>
</dbReference>
<proteinExistence type="predicted"/>
<dbReference type="PANTHER" id="PTHR13507:SF0">
    <property type="entry name" value="PRKR-INTERACTING PROTEIN 1"/>
    <property type="match status" value="1"/>
</dbReference>
<name>A0A0N4V8B5_ENTVE</name>
<dbReference type="WBParaSite" id="EVEC_0000658501-mRNA-1">
    <property type="protein sequence ID" value="EVEC_0000658501-mRNA-1"/>
    <property type="gene ID" value="EVEC_0000658501"/>
</dbReference>
<protein>
    <submittedName>
        <fullName evidence="4">PRKR-interacting protein 1</fullName>
    </submittedName>
</protein>
<feature type="compositionally biased region" description="Basic and acidic residues" evidence="1">
    <location>
        <begin position="99"/>
        <end position="114"/>
    </location>
</feature>
<dbReference type="GO" id="GO:0003725">
    <property type="term" value="F:double-stranded RNA binding"/>
    <property type="evidence" value="ECO:0007669"/>
    <property type="project" value="InterPro"/>
</dbReference>
<keyword evidence="3" id="KW-1185">Reference proteome</keyword>
<sequence>MPREDKEQEEEQKARTAYDLIRMRLDRLEKNIDKLASIPQRRDARKPRPPPDFVRNVVGSSAAAGSAEFHIFRSNRKREMDRLDYMYKKAEEEELDAEFQERREKQLRSEEERTAKKRLKRQRQKEKLALKKKLKKKGIGKEKDEIGSEESSLEGTSEGHKEETFINEKESSPGVGDSKSEKPSETGFPVHKIGNEEPSSTMEQSEVAS</sequence>
<accession>A0A0N4V8B5</accession>
<evidence type="ECO:0000256" key="1">
    <source>
        <dbReference type="SAM" id="MobiDB-lite"/>
    </source>
</evidence>
<reference evidence="4" key="1">
    <citation type="submission" date="2017-02" db="UniProtKB">
        <authorList>
            <consortium name="WormBaseParasite"/>
        </authorList>
    </citation>
    <scope>IDENTIFICATION</scope>
</reference>
<dbReference type="GO" id="GO:0004860">
    <property type="term" value="F:protein kinase inhibitor activity"/>
    <property type="evidence" value="ECO:0007669"/>
    <property type="project" value="TreeGrafter"/>
</dbReference>
<feature type="compositionally biased region" description="Basic residues" evidence="1">
    <location>
        <begin position="115"/>
        <end position="138"/>
    </location>
</feature>
<evidence type="ECO:0000313" key="3">
    <source>
        <dbReference type="Proteomes" id="UP000274131"/>
    </source>
</evidence>
<reference evidence="2 3" key="2">
    <citation type="submission" date="2018-10" db="EMBL/GenBank/DDBJ databases">
        <authorList>
            <consortium name="Pathogen Informatics"/>
        </authorList>
    </citation>
    <scope>NUCLEOTIDE SEQUENCE [LARGE SCALE GENOMIC DNA]</scope>
</reference>
<dbReference type="STRING" id="51028.A0A0N4V8B5"/>
<evidence type="ECO:0000313" key="4">
    <source>
        <dbReference type="WBParaSite" id="EVEC_0000658501-mRNA-1"/>
    </source>
</evidence>
<feature type="compositionally biased region" description="Polar residues" evidence="1">
    <location>
        <begin position="197"/>
        <end position="209"/>
    </location>
</feature>
<organism evidence="4">
    <name type="scientific">Enterobius vermicularis</name>
    <name type="common">Human pinworm</name>
    <dbReference type="NCBI Taxonomy" id="51028"/>
    <lineage>
        <taxon>Eukaryota</taxon>
        <taxon>Metazoa</taxon>
        <taxon>Ecdysozoa</taxon>
        <taxon>Nematoda</taxon>
        <taxon>Chromadorea</taxon>
        <taxon>Rhabditida</taxon>
        <taxon>Spirurina</taxon>
        <taxon>Oxyuridomorpha</taxon>
        <taxon>Oxyuroidea</taxon>
        <taxon>Oxyuridae</taxon>
        <taxon>Enterobius</taxon>
    </lineage>
</organism>
<dbReference type="GO" id="GO:0005730">
    <property type="term" value="C:nucleolus"/>
    <property type="evidence" value="ECO:0007669"/>
    <property type="project" value="TreeGrafter"/>
</dbReference>
<dbReference type="Pfam" id="PF06658">
    <property type="entry name" value="DUF1168"/>
    <property type="match status" value="1"/>
</dbReference>
<dbReference type="PANTHER" id="PTHR13507">
    <property type="entry name" value="PRKR-INTERACTING PROTEIN 1"/>
    <property type="match status" value="1"/>
</dbReference>
<dbReference type="GO" id="GO:0019901">
    <property type="term" value="F:protein kinase binding"/>
    <property type="evidence" value="ECO:0007669"/>
    <property type="project" value="TreeGrafter"/>
</dbReference>
<gene>
    <name evidence="2" type="ORF">EVEC_LOCUS6159</name>
</gene>